<evidence type="ECO:0000313" key="2">
    <source>
        <dbReference type="Proteomes" id="UP001159042"/>
    </source>
</evidence>
<dbReference type="SUPFAM" id="SSF47781">
    <property type="entry name" value="RuvA domain 2-like"/>
    <property type="match status" value="1"/>
</dbReference>
<dbReference type="Proteomes" id="UP001159042">
    <property type="component" value="Unassembled WGS sequence"/>
</dbReference>
<comment type="caution">
    <text evidence="1">The sequence shown here is derived from an EMBL/GenBank/DDBJ whole genome shotgun (WGS) entry which is preliminary data.</text>
</comment>
<sequence length="364" mass="40435">MILQNFFMITIQNTSQAKYSSVNVTHSASGFVFKSNFTIEEQEKVLSVLNRASPEQLASFRVPKNRIKNLQMWKIKKGPFKSLSDVLEVDGLGEKILERMCERIISTANSDSNIKKNNVVNKRLKQLVTPTPSSNTKIESSVGIHLGPMGISWAKLCRDQNEVTDWNCEGFGNLPKKMLPTETFDLAIRITNKLPAGDIYVLETNPSISPQASTQASTVTSYNQQLELTSMLIALINTSIQHNPLLQKTVSSINRATSIQNVVYHLKSRIPARLFKTLVGTEKVSAITTVMELVQNDGKSKSFSLPCTPITLTEQLRNAFLSQSPADKELLSQALMLVVSFMDLCIYKNPVSLVAITPGKNNKK</sequence>
<dbReference type="InterPro" id="IPR010994">
    <property type="entry name" value="RuvA_2-like"/>
</dbReference>
<name>A0AAV8VNG6_9CUCU</name>
<dbReference type="PANTHER" id="PTHR21053">
    <property type="entry name" value="TRANSCRIPTION ELONGATION FACTOR, MITOCHONDRIAL"/>
    <property type="match status" value="1"/>
</dbReference>
<proteinExistence type="predicted"/>
<reference evidence="1 2" key="1">
    <citation type="journal article" date="2023" name="Insect Mol. Biol.">
        <title>Genome sequencing provides insights into the evolution of gene families encoding plant cell wall-degrading enzymes in longhorned beetles.</title>
        <authorList>
            <person name="Shin N.R."/>
            <person name="Okamura Y."/>
            <person name="Kirsch R."/>
            <person name="Pauchet Y."/>
        </authorList>
    </citation>
    <scope>NUCLEOTIDE SEQUENCE [LARGE SCALE GENOMIC DNA]</scope>
    <source>
        <strain evidence="1">EAD_L_NR</strain>
    </source>
</reference>
<dbReference type="Gene3D" id="1.10.150.280">
    <property type="entry name" value="AF1531-like domain"/>
    <property type="match status" value="1"/>
</dbReference>
<dbReference type="GO" id="GO:0006392">
    <property type="term" value="P:transcription elongation by mitochondrial RNA polymerase"/>
    <property type="evidence" value="ECO:0007669"/>
    <property type="project" value="InterPro"/>
</dbReference>
<dbReference type="GO" id="GO:0042645">
    <property type="term" value="C:mitochondrial nucleoid"/>
    <property type="evidence" value="ECO:0007669"/>
    <property type="project" value="TreeGrafter"/>
</dbReference>
<dbReference type="AlphaFoldDB" id="A0AAV8VNG6"/>
<dbReference type="InterPro" id="IPR039150">
    <property type="entry name" value="TEFM"/>
</dbReference>
<evidence type="ECO:0000313" key="1">
    <source>
        <dbReference type="EMBL" id="KAJ8915858.1"/>
    </source>
</evidence>
<evidence type="ECO:0008006" key="3">
    <source>
        <dbReference type="Google" id="ProtNLM"/>
    </source>
</evidence>
<organism evidence="1 2">
    <name type="scientific">Exocentrus adspersus</name>
    <dbReference type="NCBI Taxonomy" id="1586481"/>
    <lineage>
        <taxon>Eukaryota</taxon>
        <taxon>Metazoa</taxon>
        <taxon>Ecdysozoa</taxon>
        <taxon>Arthropoda</taxon>
        <taxon>Hexapoda</taxon>
        <taxon>Insecta</taxon>
        <taxon>Pterygota</taxon>
        <taxon>Neoptera</taxon>
        <taxon>Endopterygota</taxon>
        <taxon>Coleoptera</taxon>
        <taxon>Polyphaga</taxon>
        <taxon>Cucujiformia</taxon>
        <taxon>Chrysomeloidea</taxon>
        <taxon>Cerambycidae</taxon>
        <taxon>Lamiinae</taxon>
        <taxon>Acanthocinini</taxon>
        <taxon>Exocentrus</taxon>
    </lineage>
</organism>
<accession>A0AAV8VNG6</accession>
<protein>
    <recommendedName>
        <fullName evidence="3">Transcription elongation factor, mitochondrial</fullName>
    </recommendedName>
</protein>
<dbReference type="PANTHER" id="PTHR21053:SF2">
    <property type="entry name" value="TRANSCRIPTION ELONGATION FACTOR, MITOCHONDRIAL"/>
    <property type="match status" value="1"/>
</dbReference>
<gene>
    <name evidence="1" type="ORF">NQ315_004672</name>
</gene>
<keyword evidence="2" id="KW-1185">Reference proteome</keyword>
<dbReference type="EMBL" id="JANEYG010000049">
    <property type="protein sequence ID" value="KAJ8915858.1"/>
    <property type="molecule type" value="Genomic_DNA"/>
</dbReference>
<dbReference type="GO" id="GO:0030337">
    <property type="term" value="F:DNA polymerase processivity factor activity"/>
    <property type="evidence" value="ECO:0007669"/>
    <property type="project" value="TreeGrafter"/>
</dbReference>